<organism evidence="3 4">
    <name type="scientific">Oceanobacillus kimchii</name>
    <dbReference type="NCBI Taxonomy" id="746691"/>
    <lineage>
        <taxon>Bacteria</taxon>
        <taxon>Bacillati</taxon>
        <taxon>Bacillota</taxon>
        <taxon>Bacilli</taxon>
        <taxon>Bacillales</taxon>
        <taxon>Bacillaceae</taxon>
        <taxon>Oceanobacillus</taxon>
    </lineage>
</organism>
<reference evidence="3 4" key="1">
    <citation type="submission" date="2023-02" db="EMBL/GenBank/DDBJ databases">
        <title>Oceanobacillus kimchii IFOP_LL358 isolated form Alexandrium catenella lab strain.</title>
        <authorList>
            <person name="Gajardo G."/>
            <person name="Ueki S."/>
            <person name="Maruyama F."/>
        </authorList>
    </citation>
    <scope>NUCLEOTIDE SEQUENCE [LARGE SCALE GENOMIC DNA]</scope>
    <source>
        <strain evidence="3 4">IFOP_LL358</strain>
    </source>
</reference>
<dbReference type="Proteomes" id="UP001275436">
    <property type="component" value="Unassembled WGS sequence"/>
</dbReference>
<keyword evidence="2" id="KW-0732">Signal</keyword>
<feature type="transmembrane region" description="Helical" evidence="1">
    <location>
        <begin position="64"/>
        <end position="86"/>
    </location>
</feature>
<keyword evidence="1" id="KW-1133">Transmembrane helix</keyword>
<evidence type="ECO:0000256" key="2">
    <source>
        <dbReference type="SAM" id="SignalP"/>
    </source>
</evidence>
<feature type="signal peptide" evidence="2">
    <location>
        <begin position="1"/>
        <end position="33"/>
    </location>
</feature>
<accession>A0ABQ5TT71</accession>
<comment type="caution">
    <text evidence="3">The sequence shown here is derived from an EMBL/GenBank/DDBJ whole genome shotgun (WGS) entry which is preliminary data.</text>
</comment>
<dbReference type="RefSeq" id="WP_317958554.1">
    <property type="nucleotide sequence ID" value="NZ_BSKO01000002.1"/>
</dbReference>
<gene>
    <name evidence="3" type="ORF">MACH08_40910</name>
</gene>
<feature type="transmembrane region" description="Helical" evidence="1">
    <location>
        <begin position="98"/>
        <end position="121"/>
    </location>
</feature>
<sequence>MTLTKNKSVFMLVISLLAVFCLLFVFEASTVNAATGAFDEVSGVSNSGGTEDAVYNDLNRLVNIVMAVGGFWVLACLIFAGIKLSGAQGNPQNRTQGFIGLGMAAVGGWVVVQARTVAGWIGGFGASS</sequence>
<dbReference type="InterPro" id="IPR043993">
    <property type="entry name" value="T4SS_pilin"/>
</dbReference>
<keyword evidence="1" id="KW-0472">Membrane</keyword>
<evidence type="ECO:0000313" key="4">
    <source>
        <dbReference type="Proteomes" id="UP001275436"/>
    </source>
</evidence>
<dbReference type="EMBL" id="BSKO01000002">
    <property type="protein sequence ID" value="GLO68307.1"/>
    <property type="molecule type" value="Genomic_DNA"/>
</dbReference>
<name>A0ABQ5TT71_9BACI</name>
<dbReference type="Pfam" id="PF18895">
    <property type="entry name" value="T4SS_pilin"/>
    <property type="match status" value="1"/>
</dbReference>
<keyword evidence="4" id="KW-1185">Reference proteome</keyword>
<evidence type="ECO:0000256" key="1">
    <source>
        <dbReference type="SAM" id="Phobius"/>
    </source>
</evidence>
<evidence type="ECO:0000313" key="3">
    <source>
        <dbReference type="EMBL" id="GLO68307.1"/>
    </source>
</evidence>
<keyword evidence="1" id="KW-0812">Transmembrane</keyword>
<protein>
    <submittedName>
        <fullName evidence="3">Uncharacterized protein</fullName>
    </submittedName>
</protein>
<proteinExistence type="predicted"/>
<feature type="chain" id="PRO_5045630729" evidence="2">
    <location>
        <begin position="34"/>
        <end position="128"/>
    </location>
</feature>